<organism evidence="1 2">
    <name type="scientific">Dreissena polymorpha</name>
    <name type="common">Zebra mussel</name>
    <name type="synonym">Mytilus polymorpha</name>
    <dbReference type="NCBI Taxonomy" id="45954"/>
    <lineage>
        <taxon>Eukaryota</taxon>
        <taxon>Metazoa</taxon>
        <taxon>Spiralia</taxon>
        <taxon>Lophotrochozoa</taxon>
        <taxon>Mollusca</taxon>
        <taxon>Bivalvia</taxon>
        <taxon>Autobranchia</taxon>
        <taxon>Heteroconchia</taxon>
        <taxon>Euheterodonta</taxon>
        <taxon>Imparidentia</taxon>
        <taxon>Neoheterodontei</taxon>
        <taxon>Myida</taxon>
        <taxon>Dreissenoidea</taxon>
        <taxon>Dreissenidae</taxon>
        <taxon>Dreissena</taxon>
    </lineage>
</organism>
<sequence>MQERLIDEMAAPTDTRVAERLQWAQWFGSAITDIDDFLWSEFQAESLKLVDTFKARSKYIQQAAVKPPSMQPYMQSADQEHAYFFTARRL</sequence>
<gene>
    <name evidence="1" type="ORF">DPMN_058676</name>
</gene>
<dbReference type="EMBL" id="JAIWYP010000013">
    <property type="protein sequence ID" value="KAH3715960.1"/>
    <property type="molecule type" value="Genomic_DNA"/>
</dbReference>
<evidence type="ECO:0000313" key="1">
    <source>
        <dbReference type="EMBL" id="KAH3715960.1"/>
    </source>
</evidence>
<dbReference type="Proteomes" id="UP000828390">
    <property type="component" value="Unassembled WGS sequence"/>
</dbReference>
<keyword evidence="2" id="KW-1185">Reference proteome</keyword>
<reference evidence="1" key="2">
    <citation type="submission" date="2020-11" db="EMBL/GenBank/DDBJ databases">
        <authorList>
            <person name="McCartney M.A."/>
            <person name="Auch B."/>
            <person name="Kono T."/>
            <person name="Mallez S."/>
            <person name="Becker A."/>
            <person name="Gohl D.M."/>
            <person name="Silverstein K.A.T."/>
            <person name="Koren S."/>
            <person name="Bechman K.B."/>
            <person name="Herman A."/>
            <person name="Abrahante J.E."/>
            <person name="Garbe J."/>
        </authorList>
    </citation>
    <scope>NUCLEOTIDE SEQUENCE</scope>
    <source>
        <strain evidence="1">Duluth1</strain>
        <tissue evidence="1">Whole animal</tissue>
    </source>
</reference>
<comment type="caution">
    <text evidence="1">The sequence shown here is derived from an EMBL/GenBank/DDBJ whole genome shotgun (WGS) entry which is preliminary data.</text>
</comment>
<evidence type="ECO:0000313" key="2">
    <source>
        <dbReference type="Proteomes" id="UP000828390"/>
    </source>
</evidence>
<accession>A0A9D4C2G5</accession>
<name>A0A9D4C2G5_DREPO</name>
<reference evidence="1" key="1">
    <citation type="journal article" date="2019" name="bioRxiv">
        <title>The Genome of the Zebra Mussel, Dreissena polymorpha: A Resource for Invasive Species Research.</title>
        <authorList>
            <person name="McCartney M.A."/>
            <person name="Auch B."/>
            <person name="Kono T."/>
            <person name="Mallez S."/>
            <person name="Zhang Y."/>
            <person name="Obille A."/>
            <person name="Becker A."/>
            <person name="Abrahante J.E."/>
            <person name="Garbe J."/>
            <person name="Badalamenti J.P."/>
            <person name="Herman A."/>
            <person name="Mangelson H."/>
            <person name="Liachko I."/>
            <person name="Sullivan S."/>
            <person name="Sone E.D."/>
            <person name="Koren S."/>
            <person name="Silverstein K.A.T."/>
            <person name="Beckman K.B."/>
            <person name="Gohl D.M."/>
        </authorList>
    </citation>
    <scope>NUCLEOTIDE SEQUENCE</scope>
    <source>
        <strain evidence="1">Duluth1</strain>
        <tissue evidence="1">Whole animal</tissue>
    </source>
</reference>
<dbReference type="AlphaFoldDB" id="A0A9D4C2G5"/>
<protein>
    <submittedName>
        <fullName evidence="1">Uncharacterized protein</fullName>
    </submittedName>
</protein>
<proteinExistence type="predicted"/>